<feature type="transmembrane region" description="Helical" evidence="11">
    <location>
        <begin position="171"/>
        <end position="189"/>
    </location>
</feature>
<evidence type="ECO:0000313" key="13">
    <source>
        <dbReference type="Ensembl" id="ENSOMEP00000000552.1"/>
    </source>
</evidence>
<evidence type="ECO:0000256" key="7">
    <source>
        <dbReference type="ARBA" id="ARBA00023180"/>
    </source>
</evidence>
<dbReference type="KEGG" id="oml:112150750"/>
<dbReference type="STRING" id="30732.ENSOMEP00000000552"/>
<dbReference type="GeneID" id="112150750"/>
<feature type="transmembrane region" description="Helical" evidence="11">
    <location>
        <begin position="241"/>
        <end position="263"/>
    </location>
</feature>
<dbReference type="OMA" id="CKVECND"/>
<feature type="transmembrane region" description="Helical" evidence="11">
    <location>
        <begin position="144"/>
        <end position="165"/>
    </location>
</feature>
<evidence type="ECO:0000256" key="5">
    <source>
        <dbReference type="ARBA" id="ARBA00023136"/>
    </source>
</evidence>
<dbReference type="GeneTree" id="ENSGT00940000164014"/>
<keyword evidence="8 9" id="KW-0807">Transducer</keyword>
<evidence type="ECO:0000256" key="1">
    <source>
        <dbReference type="ARBA" id="ARBA00004141"/>
    </source>
</evidence>
<name>A0A3B3B5W0_ORYME</name>
<dbReference type="Gene3D" id="1.20.1070.10">
    <property type="entry name" value="Rhodopsin 7-helix transmembrane proteins"/>
    <property type="match status" value="1"/>
</dbReference>
<feature type="compositionally biased region" description="Basic and acidic residues" evidence="10">
    <location>
        <begin position="303"/>
        <end position="315"/>
    </location>
</feature>
<reference evidence="13" key="2">
    <citation type="submission" date="2025-09" db="UniProtKB">
        <authorList>
            <consortium name="Ensembl"/>
        </authorList>
    </citation>
    <scope>IDENTIFICATION</scope>
</reference>
<evidence type="ECO:0000256" key="11">
    <source>
        <dbReference type="SAM" id="Phobius"/>
    </source>
</evidence>
<keyword evidence="3 11" id="KW-1133">Transmembrane helix</keyword>
<evidence type="ECO:0000256" key="9">
    <source>
        <dbReference type="RuleBase" id="RU000688"/>
    </source>
</evidence>
<dbReference type="GO" id="GO:0004930">
    <property type="term" value="F:G protein-coupled receptor activity"/>
    <property type="evidence" value="ECO:0007669"/>
    <property type="project" value="UniProtKB-KW"/>
</dbReference>
<comment type="subcellular location">
    <subcellularLocation>
        <location evidence="1">Membrane</location>
        <topology evidence="1">Multi-pass membrane protein</topology>
    </subcellularLocation>
</comment>
<comment type="similarity">
    <text evidence="9">Belongs to the G-protein coupled receptor 1 family.</text>
</comment>
<dbReference type="InterPro" id="IPR000276">
    <property type="entry name" value="GPCR_Rhodpsn"/>
</dbReference>
<dbReference type="PRINTS" id="PR00237">
    <property type="entry name" value="GPCRRHODOPSN"/>
</dbReference>
<keyword evidence="14" id="KW-1185">Reference proteome</keyword>
<dbReference type="RefSeq" id="XP_024134986.1">
    <property type="nucleotide sequence ID" value="XM_024279218.1"/>
</dbReference>
<dbReference type="PANTHER" id="PTHR24232">
    <property type="entry name" value="G-PROTEIN COUPLED RECEPTOR"/>
    <property type="match status" value="1"/>
</dbReference>
<feature type="transmembrane region" description="Helical" evidence="11">
    <location>
        <begin position="35"/>
        <end position="60"/>
    </location>
</feature>
<sequence length="315" mass="35543">MGNFCQDQTSPENLSNVMSSNSTSSYGCYEGEDAFTFYVVALSVSCIGLPLTLLAIFALYSLVQKDHVAGIYVINLLIADLIQICCFIIKVAINNKEICNVLRCIIHSTAVEVSICFMVVISLERYLVVAWPLWYRFRRSIKTSLIVCFVVWMLPLLNLLMYFYGGDHMETTVACFLLVPFPLLIFFLCGTLKALSATRSVPTEEKRQIVAILVLVFLIYTLMFLPRVIYSLAKNFRQDPIFEIVTITPVYFSPLADLMLYVFMRKGIADKLLASLCCKVECNDTGQSAVHSVSKNSGSPMQTEREELEKRSEKV</sequence>
<dbReference type="Ensembl" id="ENSOMET00000015681.1">
    <property type="protein sequence ID" value="ENSOMEP00000000552.1"/>
    <property type="gene ID" value="ENSOMEG00000001421.1"/>
</dbReference>
<organism evidence="13 14">
    <name type="scientific">Oryzias melastigma</name>
    <name type="common">Marine medaka</name>
    <dbReference type="NCBI Taxonomy" id="30732"/>
    <lineage>
        <taxon>Eukaryota</taxon>
        <taxon>Metazoa</taxon>
        <taxon>Chordata</taxon>
        <taxon>Craniata</taxon>
        <taxon>Vertebrata</taxon>
        <taxon>Euteleostomi</taxon>
        <taxon>Actinopterygii</taxon>
        <taxon>Neopterygii</taxon>
        <taxon>Teleostei</taxon>
        <taxon>Neoteleostei</taxon>
        <taxon>Acanthomorphata</taxon>
        <taxon>Ovalentaria</taxon>
        <taxon>Atherinomorphae</taxon>
        <taxon>Beloniformes</taxon>
        <taxon>Adrianichthyidae</taxon>
        <taxon>Oryziinae</taxon>
        <taxon>Oryzias</taxon>
    </lineage>
</organism>
<dbReference type="PANTHER" id="PTHR24232:SF85">
    <property type="entry name" value="G-PROTEIN COUPLED RECEPTOR 4"/>
    <property type="match status" value="1"/>
</dbReference>
<feature type="transmembrane region" description="Helical" evidence="11">
    <location>
        <begin position="209"/>
        <end position="229"/>
    </location>
</feature>
<evidence type="ECO:0000259" key="12">
    <source>
        <dbReference type="PROSITE" id="PS50262"/>
    </source>
</evidence>
<dbReference type="SUPFAM" id="SSF81321">
    <property type="entry name" value="Family A G protein-coupled receptor-like"/>
    <property type="match status" value="1"/>
</dbReference>
<keyword evidence="6 9" id="KW-0675">Receptor</keyword>
<dbReference type="GO" id="GO:0005886">
    <property type="term" value="C:plasma membrane"/>
    <property type="evidence" value="ECO:0007669"/>
    <property type="project" value="TreeGrafter"/>
</dbReference>
<reference evidence="13" key="1">
    <citation type="submission" date="2025-08" db="UniProtKB">
        <authorList>
            <consortium name="Ensembl"/>
        </authorList>
    </citation>
    <scope>IDENTIFICATION</scope>
</reference>
<evidence type="ECO:0000256" key="10">
    <source>
        <dbReference type="SAM" id="MobiDB-lite"/>
    </source>
</evidence>
<keyword evidence="5 11" id="KW-0472">Membrane</keyword>
<dbReference type="PaxDb" id="30732-ENSOMEP00000000552"/>
<evidence type="ECO:0000256" key="8">
    <source>
        <dbReference type="ARBA" id="ARBA00023224"/>
    </source>
</evidence>
<dbReference type="AlphaFoldDB" id="A0A3B3B5W0"/>
<feature type="domain" description="G-protein coupled receptors family 1 profile" evidence="12">
    <location>
        <begin position="51"/>
        <end position="261"/>
    </location>
</feature>
<dbReference type="InterPro" id="IPR017452">
    <property type="entry name" value="GPCR_Rhodpsn_7TM"/>
</dbReference>
<evidence type="ECO:0000256" key="6">
    <source>
        <dbReference type="ARBA" id="ARBA00023170"/>
    </source>
</evidence>
<dbReference type="GO" id="GO:0035025">
    <property type="term" value="P:positive regulation of Rho protein signal transduction"/>
    <property type="evidence" value="ECO:0007669"/>
    <property type="project" value="TreeGrafter"/>
</dbReference>
<evidence type="ECO:0000256" key="4">
    <source>
        <dbReference type="ARBA" id="ARBA00023040"/>
    </source>
</evidence>
<feature type="region of interest" description="Disordered" evidence="10">
    <location>
        <begin position="289"/>
        <end position="315"/>
    </location>
</feature>
<evidence type="ECO:0000256" key="2">
    <source>
        <dbReference type="ARBA" id="ARBA00022692"/>
    </source>
</evidence>
<keyword evidence="2 9" id="KW-0812">Transmembrane</keyword>
<dbReference type="GO" id="GO:0007200">
    <property type="term" value="P:phospholipase C-activating G protein-coupled receptor signaling pathway"/>
    <property type="evidence" value="ECO:0007669"/>
    <property type="project" value="TreeGrafter"/>
</dbReference>
<dbReference type="Proteomes" id="UP000261560">
    <property type="component" value="Unplaced"/>
</dbReference>
<dbReference type="PROSITE" id="PS50262">
    <property type="entry name" value="G_PROTEIN_RECEP_F1_2"/>
    <property type="match status" value="1"/>
</dbReference>
<dbReference type="PROSITE" id="PS00237">
    <property type="entry name" value="G_PROTEIN_RECEP_F1_1"/>
    <property type="match status" value="1"/>
</dbReference>
<evidence type="ECO:0000313" key="14">
    <source>
        <dbReference type="Proteomes" id="UP000261560"/>
    </source>
</evidence>
<keyword evidence="7" id="KW-0325">Glycoprotein</keyword>
<feature type="transmembrane region" description="Helical" evidence="11">
    <location>
        <begin position="72"/>
        <end position="93"/>
    </location>
</feature>
<feature type="compositionally biased region" description="Polar residues" evidence="10">
    <location>
        <begin position="289"/>
        <end position="302"/>
    </location>
</feature>
<dbReference type="OrthoDB" id="5961704at2759"/>
<keyword evidence="4 9" id="KW-0297">G-protein coupled receptor</keyword>
<dbReference type="Pfam" id="PF00001">
    <property type="entry name" value="7tm_1"/>
    <property type="match status" value="1"/>
</dbReference>
<accession>A0A3B3B5W0</accession>
<evidence type="ECO:0000256" key="3">
    <source>
        <dbReference type="ARBA" id="ARBA00022989"/>
    </source>
</evidence>
<protein>
    <submittedName>
        <fullName evidence="13">G-protein coupled receptor 4-like</fullName>
    </submittedName>
</protein>
<proteinExistence type="inferred from homology"/>